<dbReference type="GeneID" id="25401675"/>
<dbReference type="KEGG" id="thf:MA03_05550"/>
<dbReference type="OrthoDB" id="31342at2157"/>
<proteinExistence type="predicted"/>
<dbReference type="STRING" id="1550241.MA03_05550"/>
<keyword evidence="2" id="KW-1185">Reference proteome</keyword>
<reference evidence="1 2" key="1">
    <citation type="journal article" date="2015" name="Stand. Genomic Sci.">
        <title>Complete genome sequence of and proposal of Thermofilum uzonense sp. nov. a novel hyperthermophilic crenarchaeon and emended description of the genus Thermofilum.</title>
        <authorList>
            <person name="Toshchakov S.V."/>
            <person name="Korzhenkov A.A."/>
            <person name="Samarov N.I."/>
            <person name="Mazunin I.O."/>
            <person name="Mozhey O.I."/>
            <person name="Shmyr I.S."/>
            <person name="Derbikova K.S."/>
            <person name="Taranov E.A."/>
            <person name="Dominova I.N."/>
            <person name="Bonch-Osmolovskaya E.A."/>
            <person name="Patrushev M.V."/>
            <person name="Podosokorskaya O.A."/>
            <person name="Kublanov I.V."/>
        </authorList>
    </citation>
    <scope>NUCLEOTIDE SEQUENCE [LARGE SCALE GENOMIC DNA]</scope>
    <source>
        <strain evidence="1 2">1807-2</strain>
    </source>
</reference>
<accession>A0A0F7CL58</accession>
<dbReference type="Proteomes" id="UP000067434">
    <property type="component" value="Chromosome"/>
</dbReference>
<evidence type="ECO:0000313" key="2">
    <source>
        <dbReference type="Proteomes" id="UP000067434"/>
    </source>
</evidence>
<dbReference type="EMBL" id="CP009961">
    <property type="protein sequence ID" value="AKG38836.1"/>
    <property type="molecule type" value="Genomic_DNA"/>
</dbReference>
<name>A0A0F7CL58_9CREN</name>
<dbReference type="HOGENOM" id="CLU_157006_0_0_2"/>
<dbReference type="AlphaFoldDB" id="A0A0F7CL58"/>
<dbReference type="RefSeq" id="WP_052884318.1">
    <property type="nucleotide sequence ID" value="NZ_CP009961.1"/>
</dbReference>
<organism evidence="1 2">
    <name type="scientific">Infirmifilum uzonense</name>
    <dbReference type="NCBI Taxonomy" id="1550241"/>
    <lineage>
        <taxon>Archaea</taxon>
        <taxon>Thermoproteota</taxon>
        <taxon>Thermoprotei</taxon>
        <taxon>Thermofilales</taxon>
        <taxon>Thermofilaceae</taxon>
        <taxon>Infirmifilum</taxon>
    </lineage>
</organism>
<sequence>MQTTIAFTYLQAEKFAEPPPTPLNVNMQVNFPLNISLSEKQLSAEFVVSVESVPAVFSVKIKGKFTLTGDSKEIEEVNLKLSKGSPDPQLLQMLTSLVFFEVMLLLKELGFPPMLPLHPPPQQPPPETFRPA</sequence>
<dbReference type="PATRIC" id="fig|1550241.5.peg.1164"/>
<protein>
    <submittedName>
        <fullName evidence="1">Uncharacterized protein</fullName>
    </submittedName>
</protein>
<gene>
    <name evidence="1" type="ORF">MA03_05550</name>
</gene>
<evidence type="ECO:0000313" key="1">
    <source>
        <dbReference type="EMBL" id="AKG38836.1"/>
    </source>
</evidence>